<dbReference type="PANTHER" id="PTHR43792">
    <property type="entry name" value="GNAT FAMILY, PUTATIVE (AFU_ORTHOLOGUE AFUA_3G00765)-RELATED-RELATED"/>
    <property type="match status" value="1"/>
</dbReference>
<evidence type="ECO:0000313" key="2">
    <source>
        <dbReference type="EMBL" id="PTX18725.1"/>
    </source>
</evidence>
<reference evidence="2 3" key="1">
    <citation type="submission" date="2018-04" db="EMBL/GenBank/DDBJ databases">
        <title>Genomic Encyclopedia of Archaeal and Bacterial Type Strains, Phase II (KMG-II): from individual species to whole genera.</title>
        <authorList>
            <person name="Goeker M."/>
        </authorList>
    </citation>
    <scope>NUCLEOTIDE SEQUENCE [LARGE SCALE GENOMIC DNA]</scope>
    <source>
        <strain evidence="2 3">DSM 100162</strain>
    </source>
</reference>
<keyword evidence="3" id="KW-1185">Reference proteome</keyword>
<dbReference type="GO" id="GO:0016747">
    <property type="term" value="F:acyltransferase activity, transferring groups other than amino-acyl groups"/>
    <property type="evidence" value="ECO:0007669"/>
    <property type="project" value="InterPro"/>
</dbReference>
<evidence type="ECO:0000313" key="3">
    <source>
        <dbReference type="Proteomes" id="UP000244225"/>
    </source>
</evidence>
<dbReference type="SUPFAM" id="SSF55729">
    <property type="entry name" value="Acyl-CoA N-acyltransferases (Nat)"/>
    <property type="match status" value="1"/>
</dbReference>
<dbReference type="Pfam" id="PF13302">
    <property type="entry name" value="Acetyltransf_3"/>
    <property type="match status" value="1"/>
</dbReference>
<dbReference type="PANTHER" id="PTHR43792:SF1">
    <property type="entry name" value="N-ACETYLTRANSFERASE DOMAIN-CONTAINING PROTEIN"/>
    <property type="match status" value="1"/>
</dbReference>
<dbReference type="AlphaFoldDB" id="A0A2T5YHD8"/>
<gene>
    <name evidence="2" type="ORF">C8N40_10514</name>
</gene>
<comment type="caution">
    <text evidence="2">The sequence shown here is derived from an EMBL/GenBank/DDBJ whole genome shotgun (WGS) entry which is preliminary data.</text>
</comment>
<feature type="domain" description="N-acetyltransferase" evidence="1">
    <location>
        <begin position="25"/>
        <end position="184"/>
    </location>
</feature>
<name>A0A2T5YHD8_9BACT</name>
<dbReference type="Proteomes" id="UP000244225">
    <property type="component" value="Unassembled WGS sequence"/>
</dbReference>
<keyword evidence="2" id="KW-0808">Transferase</keyword>
<dbReference type="EMBL" id="QBKI01000005">
    <property type="protein sequence ID" value="PTX18725.1"/>
    <property type="molecule type" value="Genomic_DNA"/>
</dbReference>
<dbReference type="Gene3D" id="3.40.630.30">
    <property type="match status" value="1"/>
</dbReference>
<dbReference type="PROSITE" id="PS51186">
    <property type="entry name" value="GNAT"/>
    <property type="match status" value="1"/>
</dbReference>
<dbReference type="InterPro" id="IPR016181">
    <property type="entry name" value="Acyl_CoA_acyltransferase"/>
</dbReference>
<dbReference type="RefSeq" id="WP_245905077.1">
    <property type="nucleotide sequence ID" value="NZ_QBKI01000005.1"/>
</dbReference>
<organism evidence="2 3">
    <name type="scientific">Pontibacter mucosus</name>
    <dbReference type="NCBI Taxonomy" id="1649266"/>
    <lineage>
        <taxon>Bacteria</taxon>
        <taxon>Pseudomonadati</taxon>
        <taxon>Bacteroidota</taxon>
        <taxon>Cytophagia</taxon>
        <taxon>Cytophagales</taxon>
        <taxon>Hymenobacteraceae</taxon>
        <taxon>Pontibacter</taxon>
    </lineage>
</organism>
<sequence length="185" mass="21040">MMQMKNKLTNEQALETFQTFETERLLLRPTSYEDAPFILELLNTPEWLQFIGDRNVKSIEAAKEYISTRMMPQLQRLGYGNYTVIRKSDGAKLGSCGLYDREGLEGIDIGFAFLKAYGGQGYAFEAANKVKEAAFGVFGIKQLVAITTKDNFASQKLLEKLGLKYSRMVKLPNDDEELMFYELSL</sequence>
<proteinExistence type="predicted"/>
<protein>
    <submittedName>
        <fullName evidence="2">RimJ/RimL family protein N-acetyltransferase</fullName>
    </submittedName>
</protein>
<dbReference type="InterPro" id="IPR051531">
    <property type="entry name" value="N-acetyltransferase"/>
</dbReference>
<evidence type="ECO:0000259" key="1">
    <source>
        <dbReference type="PROSITE" id="PS51186"/>
    </source>
</evidence>
<dbReference type="InterPro" id="IPR000182">
    <property type="entry name" value="GNAT_dom"/>
</dbReference>
<accession>A0A2T5YHD8</accession>